<evidence type="ECO:0000256" key="1">
    <source>
        <dbReference type="SAM" id="Coils"/>
    </source>
</evidence>
<evidence type="ECO:0000256" key="2">
    <source>
        <dbReference type="SAM" id="SignalP"/>
    </source>
</evidence>
<dbReference type="PROSITE" id="PS51257">
    <property type="entry name" value="PROKAR_LIPOPROTEIN"/>
    <property type="match status" value="1"/>
</dbReference>
<organism evidence="3 4">
    <name type="scientific">Pedobacter duraquae</name>
    <dbReference type="NCBI Taxonomy" id="425511"/>
    <lineage>
        <taxon>Bacteria</taxon>
        <taxon>Pseudomonadati</taxon>
        <taxon>Bacteroidota</taxon>
        <taxon>Sphingobacteriia</taxon>
        <taxon>Sphingobacteriales</taxon>
        <taxon>Sphingobacteriaceae</taxon>
        <taxon>Pedobacter</taxon>
    </lineage>
</organism>
<protein>
    <recommendedName>
        <fullName evidence="5">DUF4369 domain-containing protein</fullName>
    </recommendedName>
</protein>
<dbReference type="AlphaFoldDB" id="A0A4R6IKZ8"/>
<keyword evidence="1" id="KW-0175">Coiled coil</keyword>
<accession>A0A4R6IKZ8</accession>
<gene>
    <name evidence="3" type="ORF">CLV32_1720</name>
</gene>
<evidence type="ECO:0008006" key="5">
    <source>
        <dbReference type="Google" id="ProtNLM"/>
    </source>
</evidence>
<keyword evidence="4" id="KW-1185">Reference proteome</keyword>
<keyword evidence="2" id="KW-0732">Signal</keyword>
<dbReference type="RefSeq" id="WP_133554353.1">
    <property type="nucleotide sequence ID" value="NZ_SNWM01000002.1"/>
</dbReference>
<sequence length="364" mass="42777">MKLYPIILVALIASCFTSANAQKNKAILKGKVANWPTDTVYFATFTFHSPYSTVEGFQVLKPDKTFEYVFDKVNQPFIVYLTPERRFLDLRNDVLYENLTDKYYIGYCKNFYDCPITTYLIEPGTETNVELTKTTRYGKTGIKFLNADKYNSEFYQTTFDLDQAFDEALDSKSDETLKDIKNVDKAIKNLSSKLNKLLTKLDKEQQHISPFLYKYTKSEIEFGAKKEFLRYLLLNHKDGASKLFRNKIPKEISNVVEFNKENIDYSTMISQEYNEFLELYLSFKYSKLKNELIIYKELDKEKFDFALKELPQTSKYFYLANNLLHLKYNIKTKELVARLIKLYPAGKLNDKLLRKYNKENHAAT</sequence>
<feature type="signal peptide" evidence="2">
    <location>
        <begin position="1"/>
        <end position="21"/>
    </location>
</feature>
<evidence type="ECO:0000313" key="3">
    <source>
        <dbReference type="EMBL" id="TDO22737.1"/>
    </source>
</evidence>
<dbReference type="EMBL" id="SNWM01000002">
    <property type="protein sequence ID" value="TDO22737.1"/>
    <property type="molecule type" value="Genomic_DNA"/>
</dbReference>
<evidence type="ECO:0000313" key="4">
    <source>
        <dbReference type="Proteomes" id="UP000295499"/>
    </source>
</evidence>
<comment type="caution">
    <text evidence="3">The sequence shown here is derived from an EMBL/GenBank/DDBJ whole genome shotgun (WGS) entry which is preliminary data.</text>
</comment>
<reference evidence="3 4" key="1">
    <citation type="submission" date="2019-03" db="EMBL/GenBank/DDBJ databases">
        <title>Genomic Encyclopedia of Archaeal and Bacterial Type Strains, Phase II (KMG-II): from individual species to whole genera.</title>
        <authorList>
            <person name="Goeker M."/>
        </authorList>
    </citation>
    <scope>NUCLEOTIDE SEQUENCE [LARGE SCALE GENOMIC DNA]</scope>
    <source>
        <strain evidence="3 4">DSM 19034</strain>
    </source>
</reference>
<feature type="chain" id="PRO_5020185249" description="DUF4369 domain-containing protein" evidence="2">
    <location>
        <begin position="22"/>
        <end position="364"/>
    </location>
</feature>
<feature type="coiled-coil region" evidence="1">
    <location>
        <begin position="180"/>
        <end position="207"/>
    </location>
</feature>
<dbReference type="Proteomes" id="UP000295499">
    <property type="component" value="Unassembled WGS sequence"/>
</dbReference>
<dbReference type="OrthoDB" id="1490546at2"/>
<proteinExistence type="predicted"/>
<name>A0A4R6IKZ8_9SPHI</name>